<dbReference type="InterPro" id="IPR049163">
    <property type="entry name" value="Pif1-like_2B_dom"/>
</dbReference>
<dbReference type="PANTHER" id="PTHR10492">
    <property type="match status" value="1"/>
</dbReference>
<name>A0A6G0Z2D8_APHCR</name>
<sequence length="250" mass="28439">MLIQKKTQFLHSAFKLPLDLQTNERPVCSVKKQSSLGRHVLLFGMNQQWRMKVALDRTLRDFKNNDRPMGGVVILFAGDFRQILPVVPKGTKSDEINACLKSSYLWSYITSLRLTTNMRVHLGGVNNAELFSQHLLKIGDGTFQNDKDSIIHINSTFSISVLDQNNLINKVYPEISHLSNKSNEWLRERAILAPKNDIVNIINEKVLSMSPPHKLDLKIGAPIILMRNLNALKLCNGTRLKILSLKKKPY</sequence>
<dbReference type="Pfam" id="PF05970">
    <property type="entry name" value="PIF1"/>
    <property type="match status" value="1"/>
</dbReference>
<dbReference type="GO" id="GO:0006281">
    <property type="term" value="P:DNA repair"/>
    <property type="evidence" value="ECO:0007669"/>
    <property type="project" value="UniProtKB-KW"/>
</dbReference>
<dbReference type="PANTHER" id="PTHR10492:SF57">
    <property type="entry name" value="ATP-DEPENDENT DNA HELICASE"/>
    <property type="match status" value="1"/>
</dbReference>
<dbReference type="EC" id="5.6.2.3" evidence="1"/>
<evidence type="ECO:0000259" key="3">
    <source>
        <dbReference type="Pfam" id="PF21530"/>
    </source>
</evidence>
<keyword evidence="1 4" id="KW-0347">Helicase</keyword>
<dbReference type="GO" id="GO:0016787">
    <property type="term" value="F:hydrolase activity"/>
    <property type="evidence" value="ECO:0007669"/>
    <property type="project" value="UniProtKB-KW"/>
</dbReference>
<comment type="cofactor">
    <cofactor evidence="1">
        <name>Mg(2+)</name>
        <dbReference type="ChEBI" id="CHEBI:18420"/>
    </cofactor>
</comment>
<dbReference type="AlphaFoldDB" id="A0A6G0Z2D8"/>
<evidence type="ECO:0000256" key="1">
    <source>
        <dbReference type="RuleBase" id="RU363044"/>
    </source>
</evidence>
<organism evidence="4 5">
    <name type="scientific">Aphis craccivora</name>
    <name type="common">Cowpea aphid</name>
    <dbReference type="NCBI Taxonomy" id="307492"/>
    <lineage>
        <taxon>Eukaryota</taxon>
        <taxon>Metazoa</taxon>
        <taxon>Ecdysozoa</taxon>
        <taxon>Arthropoda</taxon>
        <taxon>Hexapoda</taxon>
        <taxon>Insecta</taxon>
        <taxon>Pterygota</taxon>
        <taxon>Neoptera</taxon>
        <taxon>Paraneoptera</taxon>
        <taxon>Hemiptera</taxon>
        <taxon>Sternorrhyncha</taxon>
        <taxon>Aphidomorpha</taxon>
        <taxon>Aphidoidea</taxon>
        <taxon>Aphididae</taxon>
        <taxon>Aphidini</taxon>
        <taxon>Aphis</taxon>
        <taxon>Aphis</taxon>
    </lineage>
</organism>
<feature type="domain" description="DNA helicase Pif1-like DEAD-box helicase" evidence="2">
    <location>
        <begin position="8"/>
        <end position="147"/>
    </location>
</feature>
<evidence type="ECO:0000313" key="4">
    <source>
        <dbReference type="EMBL" id="KAF0764795.1"/>
    </source>
</evidence>
<dbReference type="GO" id="GO:0006310">
    <property type="term" value="P:DNA recombination"/>
    <property type="evidence" value="ECO:0007669"/>
    <property type="project" value="UniProtKB-KW"/>
</dbReference>
<keyword evidence="1" id="KW-0234">DNA repair</keyword>
<comment type="similarity">
    <text evidence="1">Belongs to the helicase family.</text>
</comment>
<evidence type="ECO:0000313" key="5">
    <source>
        <dbReference type="Proteomes" id="UP000478052"/>
    </source>
</evidence>
<feature type="domain" description="DNA helicase Pif1-like 2B" evidence="3">
    <location>
        <begin position="208"/>
        <end position="245"/>
    </location>
</feature>
<keyword evidence="5" id="KW-1185">Reference proteome</keyword>
<dbReference type="GO" id="GO:0005524">
    <property type="term" value="F:ATP binding"/>
    <property type="evidence" value="ECO:0007669"/>
    <property type="project" value="UniProtKB-KW"/>
</dbReference>
<comment type="catalytic activity">
    <reaction evidence="1">
        <text>ATP + H2O = ADP + phosphate + H(+)</text>
        <dbReference type="Rhea" id="RHEA:13065"/>
        <dbReference type="ChEBI" id="CHEBI:15377"/>
        <dbReference type="ChEBI" id="CHEBI:15378"/>
        <dbReference type="ChEBI" id="CHEBI:30616"/>
        <dbReference type="ChEBI" id="CHEBI:43474"/>
        <dbReference type="ChEBI" id="CHEBI:456216"/>
        <dbReference type="EC" id="5.6.2.3"/>
    </reaction>
</comment>
<evidence type="ECO:0000259" key="2">
    <source>
        <dbReference type="Pfam" id="PF05970"/>
    </source>
</evidence>
<keyword evidence="1" id="KW-0378">Hydrolase</keyword>
<keyword evidence="1" id="KW-0233">DNA recombination</keyword>
<keyword evidence="1" id="KW-0227">DNA damage</keyword>
<reference evidence="4 5" key="1">
    <citation type="submission" date="2019-08" db="EMBL/GenBank/DDBJ databases">
        <title>Whole genome of Aphis craccivora.</title>
        <authorList>
            <person name="Voronova N.V."/>
            <person name="Shulinski R.S."/>
            <person name="Bandarenka Y.V."/>
            <person name="Zhorov D.G."/>
            <person name="Warner D."/>
        </authorList>
    </citation>
    <scope>NUCLEOTIDE SEQUENCE [LARGE SCALE GENOMIC DNA]</scope>
    <source>
        <strain evidence="4">180601</strain>
        <tissue evidence="4">Whole Body</tissue>
    </source>
</reference>
<dbReference type="GO" id="GO:0043139">
    <property type="term" value="F:5'-3' DNA helicase activity"/>
    <property type="evidence" value="ECO:0007669"/>
    <property type="project" value="UniProtKB-EC"/>
</dbReference>
<dbReference type="OrthoDB" id="6604273at2759"/>
<accession>A0A6G0Z2D8</accession>
<dbReference type="Proteomes" id="UP000478052">
    <property type="component" value="Unassembled WGS sequence"/>
</dbReference>
<keyword evidence="1" id="KW-0067">ATP-binding</keyword>
<protein>
    <recommendedName>
        <fullName evidence="1">ATP-dependent DNA helicase</fullName>
        <ecNumber evidence="1">5.6.2.3</ecNumber>
    </recommendedName>
</protein>
<comment type="caution">
    <text evidence="4">The sequence shown here is derived from an EMBL/GenBank/DDBJ whole genome shotgun (WGS) entry which is preliminary data.</text>
</comment>
<dbReference type="InterPro" id="IPR027417">
    <property type="entry name" value="P-loop_NTPase"/>
</dbReference>
<keyword evidence="1" id="KW-0547">Nucleotide-binding</keyword>
<dbReference type="SUPFAM" id="SSF52540">
    <property type="entry name" value="P-loop containing nucleoside triphosphate hydrolases"/>
    <property type="match status" value="1"/>
</dbReference>
<dbReference type="InterPro" id="IPR010285">
    <property type="entry name" value="DNA_helicase_pif1-like_DEAD"/>
</dbReference>
<proteinExistence type="inferred from homology"/>
<gene>
    <name evidence="4" type="ORF">FWK35_00004605</name>
</gene>
<dbReference type="GO" id="GO:0000723">
    <property type="term" value="P:telomere maintenance"/>
    <property type="evidence" value="ECO:0007669"/>
    <property type="project" value="InterPro"/>
</dbReference>
<dbReference type="EMBL" id="VUJU01001550">
    <property type="protein sequence ID" value="KAF0764795.1"/>
    <property type="molecule type" value="Genomic_DNA"/>
</dbReference>
<dbReference type="Pfam" id="PF21530">
    <property type="entry name" value="Pif1_2B_dom"/>
    <property type="match status" value="1"/>
</dbReference>